<evidence type="ECO:0000313" key="2">
    <source>
        <dbReference type="Proteomes" id="UP000188324"/>
    </source>
</evidence>
<reference evidence="1 2" key="1">
    <citation type="journal article" date="2016" name="Int. J. Syst. Evol. Microbiol.">
        <title>Tessaracoccus flavus sp. nov., isolated from the drainage system of a lindane-producing factory.</title>
        <authorList>
            <person name="Kumari R."/>
            <person name="Singh P."/>
            <person name="Schumann P."/>
            <person name="Lal R."/>
        </authorList>
    </citation>
    <scope>NUCLEOTIDE SEQUENCE [LARGE SCALE GENOMIC DNA]</scope>
    <source>
        <strain evidence="1 2">RP1T</strain>
    </source>
</reference>
<dbReference type="GO" id="GO:0016829">
    <property type="term" value="F:lyase activity"/>
    <property type="evidence" value="ECO:0007669"/>
    <property type="project" value="UniProtKB-KW"/>
</dbReference>
<evidence type="ECO:0000313" key="1">
    <source>
        <dbReference type="EMBL" id="AQP45847.1"/>
    </source>
</evidence>
<dbReference type="EMBL" id="CP019605">
    <property type="protein sequence ID" value="AQP45847.1"/>
    <property type="molecule type" value="Genomic_DNA"/>
</dbReference>
<protein>
    <submittedName>
        <fullName evidence="1">DNA lyase</fullName>
    </submittedName>
</protein>
<gene>
    <name evidence="1" type="ORF">RPIT_14385</name>
</gene>
<accession>A0A1Q2CIA9</accession>
<name>A0A1Q2CIA9_9ACTN</name>
<dbReference type="AlphaFoldDB" id="A0A1Q2CIA9"/>
<dbReference type="InterPro" id="IPR004260">
    <property type="entry name" value="Pyr-dimer_DNA_glycosylase"/>
</dbReference>
<proteinExistence type="predicted"/>
<sequence>MRLWSLHPTLLDRAALVAGWREGLLAQAVLAGRTKGYLNHPQLQRFRTTADPVRAVVTYLAGLRSEAAARGYRFDVTRLDTVPDDELRLTVTAGQLAYELDHLRSKVRLRAPDWEPRLTAPRPHPLFTVVDGPIEAWERP</sequence>
<dbReference type="STRING" id="1610493.RPIT_14385"/>
<keyword evidence="2" id="KW-1185">Reference proteome</keyword>
<organism evidence="1 2">
    <name type="scientific">Tessaracoccus flavus</name>
    <dbReference type="NCBI Taxonomy" id="1610493"/>
    <lineage>
        <taxon>Bacteria</taxon>
        <taxon>Bacillati</taxon>
        <taxon>Actinomycetota</taxon>
        <taxon>Actinomycetes</taxon>
        <taxon>Propionibacteriales</taxon>
        <taxon>Propionibacteriaceae</taxon>
        <taxon>Tessaracoccus</taxon>
    </lineage>
</organism>
<dbReference type="KEGG" id="tfl:RPIT_14385"/>
<dbReference type="OrthoDB" id="3253436at2"/>
<dbReference type="RefSeq" id="WP_077344052.1">
    <property type="nucleotide sequence ID" value="NZ_CP019605.1"/>
</dbReference>
<dbReference type="Proteomes" id="UP000188324">
    <property type="component" value="Chromosome"/>
</dbReference>
<keyword evidence="1" id="KW-0456">Lyase</keyword>
<dbReference type="Pfam" id="PF03013">
    <property type="entry name" value="Pyr_excise"/>
    <property type="match status" value="1"/>
</dbReference>